<dbReference type="RefSeq" id="WP_066927972.1">
    <property type="nucleotide sequence ID" value="NZ_BPQO01000027.1"/>
</dbReference>
<dbReference type="SUPFAM" id="SSF48452">
    <property type="entry name" value="TPR-like"/>
    <property type="match status" value="1"/>
</dbReference>
<evidence type="ECO:0000313" key="1">
    <source>
        <dbReference type="EMBL" id="GJD91439.1"/>
    </source>
</evidence>
<dbReference type="Gene3D" id="1.25.40.10">
    <property type="entry name" value="Tetratricopeptide repeat domain"/>
    <property type="match status" value="1"/>
</dbReference>
<dbReference type="AlphaFoldDB" id="A0AAV4ZU63"/>
<dbReference type="InterPro" id="IPR005415">
    <property type="entry name" value="T3SS_Ca_resp_chp_LcrH/SycD"/>
</dbReference>
<dbReference type="PRINTS" id="PR01595">
    <property type="entry name" value="SYCDCHAPRONE"/>
</dbReference>
<sequence>MAVLASTGREPFGLDPEDGALLGTLFAEAAAALGLDGARIYAALREGRTLGAALGLPEGVAEALYRRAHTWFAAGRHDRAEPLFRALCALDSGCADYWVGHGVCLHLRGADDEAGIAFAAAAALRPNWAVPHFHAAGLAIARGDRASAAEHLAAFRDRQDRQTPEALIREAERLAGALAQRSRVEPAEAGRSRA</sequence>
<reference evidence="1" key="2">
    <citation type="submission" date="2021-08" db="EMBL/GenBank/DDBJ databases">
        <authorList>
            <person name="Tani A."/>
            <person name="Ola A."/>
            <person name="Ogura Y."/>
            <person name="Katsura K."/>
            <person name="Hayashi T."/>
        </authorList>
    </citation>
    <scope>NUCLEOTIDE SEQUENCE</scope>
    <source>
        <strain evidence="1">DSM 16372</strain>
    </source>
</reference>
<comment type="caution">
    <text evidence="1">The sequence shown here is derived from an EMBL/GenBank/DDBJ whole genome shotgun (WGS) entry which is preliminary data.</text>
</comment>
<dbReference type="InterPro" id="IPR011990">
    <property type="entry name" value="TPR-like_helical_dom_sf"/>
</dbReference>
<name>A0AAV4ZU63_9HYPH</name>
<gene>
    <name evidence="1" type="ORF">BHAOGJBA_4987</name>
</gene>
<dbReference type="Proteomes" id="UP001055247">
    <property type="component" value="Unassembled WGS sequence"/>
</dbReference>
<proteinExistence type="predicted"/>
<organism evidence="1 2">
    <name type="scientific">Methylobacterium hispanicum</name>
    <dbReference type="NCBI Taxonomy" id="270350"/>
    <lineage>
        <taxon>Bacteria</taxon>
        <taxon>Pseudomonadati</taxon>
        <taxon>Pseudomonadota</taxon>
        <taxon>Alphaproteobacteria</taxon>
        <taxon>Hyphomicrobiales</taxon>
        <taxon>Methylobacteriaceae</taxon>
        <taxon>Methylobacterium</taxon>
    </lineage>
</organism>
<reference evidence="1" key="1">
    <citation type="journal article" date="2016" name="Front. Microbiol.">
        <title>Genome Sequence of the Piezophilic, Mesophilic Sulfate-Reducing Bacterium Desulfovibrio indicus J2T.</title>
        <authorList>
            <person name="Cao J."/>
            <person name="Maignien L."/>
            <person name="Shao Z."/>
            <person name="Alain K."/>
            <person name="Jebbar M."/>
        </authorList>
    </citation>
    <scope>NUCLEOTIDE SEQUENCE</scope>
    <source>
        <strain evidence="1">DSM 16372</strain>
    </source>
</reference>
<accession>A0AAV4ZU63</accession>
<keyword evidence="2" id="KW-1185">Reference proteome</keyword>
<evidence type="ECO:0000313" key="2">
    <source>
        <dbReference type="Proteomes" id="UP001055247"/>
    </source>
</evidence>
<protein>
    <submittedName>
        <fullName evidence="1">Uncharacterized protein</fullName>
    </submittedName>
</protein>
<dbReference type="EMBL" id="BPQO01000027">
    <property type="protein sequence ID" value="GJD91439.1"/>
    <property type="molecule type" value="Genomic_DNA"/>
</dbReference>